<gene>
    <name evidence="7" type="ORF">B0H16DRAFT_556451</name>
</gene>
<dbReference type="Pfam" id="PF11754">
    <property type="entry name" value="Velvet"/>
    <property type="match status" value="2"/>
</dbReference>
<evidence type="ECO:0000256" key="5">
    <source>
        <dbReference type="SAM" id="MobiDB-lite"/>
    </source>
</evidence>
<keyword evidence="3" id="KW-0804">Transcription</keyword>
<dbReference type="InterPro" id="IPR037525">
    <property type="entry name" value="Velvet_dom"/>
</dbReference>
<evidence type="ECO:0000256" key="4">
    <source>
        <dbReference type="ARBA" id="ARBA00023242"/>
    </source>
</evidence>
<proteinExistence type="predicted"/>
<evidence type="ECO:0000259" key="6">
    <source>
        <dbReference type="PROSITE" id="PS51821"/>
    </source>
</evidence>
<dbReference type="Gene3D" id="2.60.40.3960">
    <property type="entry name" value="Velvet domain"/>
    <property type="match status" value="1"/>
</dbReference>
<evidence type="ECO:0000256" key="2">
    <source>
        <dbReference type="ARBA" id="ARBA00023015"/>
    </source>
</evidence>
<evidence type="ECO:0000256" key="3">
    <source>
        <dbReference type="ARBA" id="ARBA00023163"/>
    </source>
</evidence>
<reference evidence="7" key="1">
    <citation type="submission" date="2023-03" db="EMBL/GenBank/DDBJ databases">
        <title>Massive genome expansion in bonnet fungi (Mycena s.s.) driven by repeated elements and novel gene families across ecological guilds.</title>
        <authorList>
            <consortium name="Lawrence Berkeley National Laboratory"/>
            <person name="Harder C.B."/>
            <person name="Miyauchi S."/>
            <person name="Viragh M."/>
            <person name="Kuo A."/>
            <person name="Thoen E."/>
            <person name="Andreopoulos B."/>
            <person name="Lu D."/>
            <person name="Skrede I."/>
            <person name="Drula E."/>
            <person name="Henrissat B."/>
            <person name="Morin E."/>
            <person name="Kohler A."/>
            <person name="Barry K."/>
            <person name="LaButti K."/>
            <person name="Morin E."/>
            <person name="Salamov A."/>
            <person name="Lipzen A."/>
            <person name="Mereny Z."/>
            <person name="Hegedus B."/>
            <person name="Baldrian P."/>
            <person name="Stursova M."/>
            <person name="Weitz H."/>
            <person name="Taylor A."/>
            <person name="Grigoriev I.V."/>
            <person name="Nagy L.G."/>
            <person name="Martin F."/>
            <person name="Kauserud H."/>
        </authorList>
    </citation>
    <scope>NUCLEOTIDE SEQUENCE</scope>
    <source>
        <strain evidence="7">CBHHK182m</strain>
    </source>
</reference>
<dbReference type="InterPro" id="IPR021740">
    <property type="entry name" value="Velvet"/>
</dbReference>
<feature type="compositionally biased region" description="Polar residues" evidence="5">
    <location>
        <begin position="174"/>
        <end position="185"/>
    </location>
</feature>
<organism evidence="7 8">
    <name type="scientific">Mycena metata</name>
    <dbReference type="NCBI Taxonomy" id="1033252"/>
    <lineage>
        <taxon>Eukaryota</taxon>
        <taxon>Fungi</taxon>
        <taxon>Dikarya</taxon>
        <taxon>Basidiomycota</taxon>
        <taxon>Agaricomycotina</taxon>
        <taxon>Agaricomycetes</taxon>
        <taxon>Agaricomycetidae</taxon>
        <taxon>Agaricales</taxon>
        <taxon>Marasmiineae</taxon>
        <taxon>Mycenaceae</taxon>
        <taxon>Mycena</taxon>
    </lineage>
</organism>
<accession>A0AAD7NI52</accession>
<feature type="domain" description="Velvet" evidence="6">
    <location>
        <begin position="10"/>
        <end position="198"/>
    </location>
</feature>
<keyword evidence="8" id="KW-1185">Reference proteome</keyword>
<evidence type="ECO:0000313" key="8">
    <source>
        <dbReference type="Proteomes" id="UP001215598"/>
    </source>
</evidence>
<keyword evidence="4" id="KW-0539">Nucleus</keyword>
<comment type="caution">
    <text evidence="7">The sequence shown here is derived from an EMBL/GenBank/DDBJ whole genome shotgun (WGS) entry which is preliminary data.</text>
</comment>
<protein>
    <submittedName>
        <fullName evidence="7">Velvet factor</fullName>
    </submittedName>
</protein>
<dbReference type="EMBL" id="JARKIB010000036">
    <property type="protein sequence ID" value="KAJ7760983.1"/>
    <property type="molecule type" value="Genomic_DNA"/>
</dbReference>
<keyword evidence="2" id="KW-0805">Transcription regulation</keyword>
<evidence type="ECO:0000313" key="7">
    <source>
        <dbReference type="EMBL" id="KAJ7760983.1"/>
    </source>
</evidence>
<dbReference type="PROSITE" id="PS51821">
    <property type="entry name" value="VELVET"/>
    <property type="match status" value="1"/>
</dbReference>
<feature type="compositionally biased region" description="Basic residues" evidence="5">
    <location>
        <begin position="195"/>
        <end position="209"/>
    </location>
</feature>
<dbReference type="Proteomes" id="UP001215598">
    <property type="component" value="Unassembled WGS sequence"/>
</dbReference>
<dbReference type="InterPro" id="IPR038491">
    <property type="entry name" value="Velvet_dom_sf"/>
</dbReference>
<comment type="subcellular location">
    <subcellularLocation>
        <location evidence="1">Nucleus</location>
    </subcellularLocation>
</comment>
<dbReference type="GO" id="GO:0005634">
    <property type="term" value="C:nucleus"/>
    <property type="evidence" value="ECO:0007669"/>
    <property type="project" value="UniProtKB-SubCell"/>
</dbReference>
<dbReference type="PANTHER" id="PTHR33572:SF3">
    <property type="entry name" value="VELVET COMPLEX SUBUNIT B"/>
    <property type="match status" value="1"/>
</dbReference>
<feature type="region of interest" description="Disordered" evidence="5">
    <location>
        <begin position="174"/>
        <end position="220"/>
    </location>
</feature>
<dbReference type="PANTHER" id="PTHR33572">
    <property type="entry name" value="SPORE DEVELOPMENT REGULATOR VOSA"/>
    <property type="match status" value="1"/>
</dbReference>
<dbReference type="AlphaFoldDB" id="A0AAD7NI52"/>
<evidence type="ECO:0000256" key="1">
    <source>
        <dbReference type="ARBA" id="ARBA00004123"/>
    </source>
</evidence>
<name>A0AAD7NI52_9AGAR</name>
<sequence length="220" mass="24419">MALPTSDSPPWTLRFLLTEIQSPEICRKCGIVDRRPFDPPAVVQLQAFIVTYPETAVEYTQEIQDYKDLNSAGYVCETELFLLDDAGTSSGASSTNYENRTNDLIRSKVVESAIIQHQGRECLVFPFTDLSSKAIGNFFLGYKFFDVLQLGGQAVGSVQAQCWGNSFRVYSSRDTPPMNPSTALTKSLADAGIRVHQRNQKREPGKRKRPSDDNSAASQP</sequence>